<evidence type="ECO:0000256" key="5">
    <source>
        <dbReference type="ARBA" id="ARBA00022679"/>
    </source>
</evidence>
<keyword evidence="6" id="KW-0547">Nucleotide-binding</keyword>
<dbReference type="CDD" id="cd01673">
    <property type="entry name" value="dNK"/>
    <property type="match status" value="1"/>
</dbReference>
<comment type="function">
    <text evidence="10">Catalyzes the transfer of pyrophosphate from adenosine triphosphate (ATP) to 6-hydroxymethyl-7,8-dihydropterin, an enzymatic step in folate biosynthesis pathway.</text>
</comment>
<dbReference type="Gene3D" id="3.30.70.560">
    <property type="entry name" value="7,8-Dihydro-6-hydroxymethylpterin-pyrophosphokinase HPPK"/>
    <property type="match status" value="1"/>
</dbReference>
<dbReference type="SUPFAM" id="SSF55083">
    <property type="entry name" value="6-hydroxymethyl-7,8-dihydropterin pyrophosphokinase, HPPK"/>
    <property type="match status" value="1"/>
</dbReference>
<evidence type="ECO:0000313" key="15">
    <source>
        <dbReference type="EMBL" id="GLB51056.1"/>
    </source>
</evidence>
<feature type="domain" description="Deoxynucleoside kinase" evidence="14">
    <location>
        <begin position="182"/>
        <end position="375"/>
    </location>
</feature>
<dbReference type="Proteomes" id="UP001143545">
    <property type="component" value="Unassembled WGS sequence"/>
</dbReference>
<evidence type="ECO:0000256" key="4">
    <source>
        <dbReference type="ARBA" id="ARBA00016218"/>
    </source>
</evidence>
<dbReference type="EMBL" id="BRVP01000001">
    <property type="protein sequence ID" value="GLB51056.1"/>
    <property type="molecule type" value="Genomic_DNA"/>
</dbReference>
<accession>A0A9W6B2J6</accession>
<evidence type="ECO:0000256" key="2">
    <source>
        <dbReference type="ARBA" id="ARBA00005810"/>
    </source>
</evidence>
<dbReference type="PANTHER" id="PTHR43071:SF1">
    <property type="entry name" value="2-AMINO-4-HYDROXY-6-HYDROXYMETHYLDIHYDROPTERIDINE PYROPHOSPHOKINASE"/>
    <property type="match status" value="1"/>
</dbReference>
<evidence type="ECO:0000259" key="13">
    <source>
        <dbReference type="Pfam" id="PF01288"/>
    </source>
</evidence>
<reference evidence="15" key="1">
    <citation type="submission" date="2022-07" db="EMBL/GenBank/DDBJ databases">
        <title>Taxonomy of Novel Oxalotrophic and Methylotrophic Bacteria.</title>
        <authorList>
            <person name="Sahin N."/>
            <person name="Tani A."/>
        </authorList>
    </citation>
    <scope>NUCLEOTIDE SEQUENCE</scope>
    <source>
        <strain evidence="15">AM327</strain>
    </source>
</reference>
<protein>
    <recommendedName>
        <fullName evidence="4">2-amino-4-hydroxy-6-hydroxymethyldihydropteridine pyrophosphokinase</fullName>
        <ecNumber evidence="3">2.7.6.3</ecNumber>
    </recommendedName>
    <alternativeName>
        <fullName evidence="11">6-hydroxymethyl-7,8-dihydropterin pyrophosphokinase</fullName>
    </alternativeName>
    <alternativeName>
        <fullName evidence="12">7,8-dihydro-6-hydroxymethylpterin-pyrophosphokinase</fullName>
    </alternativeName>
</protein>
<dbReference type="Gene3D" id="3.40.50.300">
    <property type="entry name" value="P-loop containing nucleotide triphosphate hydrolases"/>
    <property type="match status" value="1"/>
</dbReference>
<sequence>MKKRSKVYIAIGSNIGNKLQYLQNSLSRISAEIGTVVSVSPVFETPAWGFDGNDFYNACISVETFELPETVLAKLLAIESCLGRMRNGAEGYQSRTIDLDIIFYEDEVITTETLQVPHPQMQLRKFVLAPLAAMAPGKIHPVFNKTTQELLYQCEDKSDCINVGNLLQLPSRKELFSKYNYIAVEGNIGAGKTTLATKISDDFNGKLILERFADNPFLPKFYEDNARYAFPLEMSFLADRYQQISDDLAQYDLFKDFVVSDYDVFKSLIFAKVTLQKEEFSLYRKLFTIMHKEMIKPDLYIYLHQNTQGLLANIKKRGRMYEQKIPASYLEKINEGYAEFMRSQNNLNVLVIDVSDKDFVENPEDYEFILDEIAKY</sequence>
<organism evidence="15 16">
    <name type="scientific">Neptunitalea chrysea</name>
    <dbReference type="NCBI Taxonomy" id="1647581"/>
    <lineage>
        <taxon>Bacteria</taxon>
        <taxon>Pseudomonadati</taxon>
        <taxon>Bacteroidota</taxon>
        <taxon>Flavobacteriia</taxon>
        <taxon>Flavobacteriales</taxon>
        <taxon>Flavobacteriaceae</taxon>
        <taxon>Neptunitalea</taxon>
    </lineage>
</organism>
<evidence type="ECO:0000256" key="8">
    <source>
        <dbReference type="ARBA" id="ARBA00022840"/>
    </source>
</evidence>
<dbReference type="EC" id="2.7.6.3" evidence="3"/>
<dbReference type="Pfam" id="PF01288">
    <property type="entry name" value="HPPK"/>
    <property type="match status" value="1"/>
</dbReference>
<keyword evidence="9" id="KW-0289">Folate biosynthesis</keyword>
<dbReference type="InterPro" id="IPR035907">
    <property type="entry name" value="Hppk_sf"/>
</dbReference>
<keyword evidence="16" id="KW-1185">Reference proteome</keyword>
<evidence type="ECO:0000256" key="11">
    <source>
        <dbReference type="ARBA" id="ARBA00029766"/>
    </source>
</evidence>
<comment type="pathway">
    <text evidence="1">Cofactor biosynthesis; tetrahydrofolate biosynthesis; 2-amino-4-hydroxy-6-hydroxymethyl-7,8-dihydropteridine diphosphate from 7,8-dihydroneopterin triphosphate: step 4/4.</text>
</comment>
<dbReference type="GO" id="GO:0046656">
    <property type="term" value="P:folic acid biosynthetic process"/>
    <property type="evidence" value="ECO:0007669"/>
    <property type="project" value="UniProtKB-KW"/>
</dbReference>
<gene>
    <name evidence="15" type="ORF">NBRC110019_00950</name>
</gene>
<dbReference type="NCBIfam" id="TIGR01498">
    <property type="entry name" value="folK"/>
    <property type="match status" value="1"/>
</dbReference>
<evidence type="ECO:0000256" key="3">
    <source>
        <dbReference type="ARBA" id="ARBA00013253"/>
    </source>
</evidence>
<dbReference type="InterPro" id="IPR031314">
    <property type="entry name" value="DNK_dom"/>
</dbReference>
<evidence type="ECO:0000256" key="7">
    <source>
        <dbReference type="ARBA" id="ARBA00022777"/>
    </source>
</evidence>
<keyword evidence="7" id="KW-0418">Kinase</keyword>
<keyword evidence="5" id="KW-0808">Transferase</keyword>
<evidence type="ECO:0000259" key="14">
    <source>
        <dbReference type="Pfam" id="PF01712"/>
    </source>
</evidence>
<evidence type="ECO:0000256" key="9">
    <source>
        <dbReference type="ARBA" id="ARBA00022909"/>
    </source>
</evidence>
<evidence type="ECO:0000313" key="16">
    <source>
        <dbReference type="Proteomes" id="UP001143545"/>
    </source>
</evidence>
<dbReference type="PANTHER" id="PTHR43071">
    <property type="entry name" value="2-AMINO-4-HYDROXY-6-HYDROXYMETHYLDIHYDROPTERIDINE PYROPHOSPHOKINASE"/>
    <property type="match status" value="1"/>
</dbReference>
<dbReference type="GO" id="GO:0005524">
    <property type="term" value="F:ATP binding"/>
    <property type="evidence" value="ECO:0007669"/>
    <property type="project" value="UniProtKB-KW"/>
</dbReference>
<dbReference type="GO" id="GO:0016301">
    <property type="term" value="F:kinase activity"/>
    <property type="evidence" value="ECO:0007669"/>
    <property type="project" value="UniProtKB-KW"/>
</dbReference>
<dbReference type="RefSeq" id="WP_281751219.1">
    <property type="nucleotide sequence ID" value="NZ_BRVP01000001.1"/>
</dbReference>
<dbReference type="GO" id="GO:0003848">
    <property type="term" value="F:2-amino-4-hydroxy-6-hydroxymethyldihydropteridine diphosphokinase activity"/>
    <property type="evidence" value="ECO:0007669"/>
    <property type="project" value="UniProtKB-EC"/>
</dbReference>
<dbReference type="InterPro" id="IPR027417">
    <property type="entry name" value="P-loop_NTPase"/>
</dbReference>
<keyword evidence="8" id="KW-0067">ATP-binding</keyword>
<dbReference type="Pfam" id="PF01712">
    <property type="entry name" value="dNK"/>
    <property type="match status" value="1"/>
</dbReference>
<dbReference type="CDD" id="cd00483">
    <property type="entry name" value="HPPK"/>
    <property type="match status" value="1"/>
</dbReference>
<comment type="caution">
    <text evidence="15">The sequence shown here is derived from an EMBL/GenBank/DDBJ whole genome shotgun (WGS) entry which is preliminary data.</text>
</comment>
<dbReference type="AlphaFoldDB" id="A0A9W6B2J6"/>
<feature type="domain" description="7,8-dihydro-6-hydroxymethylpterin-pyrophosphokinase" evidence="13">
    <location>
        <begin position="8"/>
        <end position="136"/>
    </location>
</feature>
<name>A0A9W6B2J6_9FLAO</name>
<evidence type="ECO:0000256" key="10">
    <source>
        <dbReference type="ARBA" id="ARBA00029409"/>
    </source>
</evidence>
<evidence type="ECO:0000256" key="1">
    <source>
        <dbReference type="ARBA" id="ARBA00005051"/>
    </source>
</evidence>
<dbReference type="SUPFAM" id="SSF52540">
    <property type="entry name" value="P-loop containing nucleoside triphosphate hydrolases"/>
    <property type="match status" value="1"/>
</dbReference>
<evidence type="ECO:0000256" key="6">
    <source>
        <dbReference type="ARBA" id="ARBA00022741"/>
    </source>
</evidence>
<evidence type="ECO:0000256" key="12">
    <source>
        <dbReference type="ARBA" id="ARBA00033413"/>
    </source>
</evidence>
<proteinExistence type="inferred from homology"/>
<comment type="similarity">
    <text evidence="2">Belongs to the HPPK family.</text>
</comment>
<dbReference type="InterPro" id="IPR000550">
    <property type="entry name" value="Hppk"/>
</dbReference>